<evidence type="ECO:0000313" key="3">
    <source>
        <dbReference type="EMBL" id="SDC92641.1"/>
    </source>
</evidence>
<dbReference type="Gene3D" id="1.20.120.450">
    <property type="entry name" value="dinb family like domain"/>
    <property type="match status" value="1"/>
</dbReference>
<dbReference type="EMBL" id="FMZA01000022">
    <property type="protein sequence ID" value="SDC92641.1"/>
    <property type="molecule type" value="Genomic_DNA"/>
</dbReference>
<dbReference type="GO" id="GO:0051213">
    <property type="term" value="F:dioxygenase activity"/>
    <property type="evidence" value="ECO:0007669"/>
    <property type="project" value="UniProtKB-KW"/>
</dbReference>
<evidence type="ECO:0000313" key="4">
    <source>
        <dbReference type="Proteomes" id="UP000199387"/>
    </source>
</evidence>
<accession>A0A1G6QKA7</accession>
<dbReference type="AlphaFoldDB" id="A0A1G6QKA7"/>
<dbReference type="STRING" id="1236220.SAMN04488112_12222"/>
<dbReference type="Pfam" id="PF00903">
    <property type="entry name" value="Glyoxalase"/>
    <property type="match status" value="1"/>
</dbReference>
<feature type="domain" description="Glyoxalase/fosfomycin resistance/dioxygenase" evidence="2">
    <location>
        <begin position="9"/>
        <end position="75"/>
    </location>
</feature>
<keyword evidence="4" id="KW-1185">Reference proteome</keyword>
<feature type="compositionally biased region" description="Basic and acidic residues" evidence="1">
    <location>
        <begin position="97"/>
        <end position="109"/>
    </location>
</feature>
<dbReference type="RefSeq" id="WP_091572553.1">
    <property type="nucleotide sequence ID" value="NZ_FMZA01000022.1"/>
</dbReference>
<sequence>MSGRMTLNVLRVTDLNKSLTFYRDKLGFEVDWEDPALHSLRLRSPDGQSIFLTTDPELDVQAMYAPQATESESFPTDDPVPVPEEVEDDAPILDGQGKTEDNEVERSEAEPVDPLAEEGQPTAESEAFSSKPEYEVREVSKEEGLQFPGEDLEVFQERLEAFGIYDLLLEETPGVEQVLKMRDPDDYLISLREELRMSDEEVLELYRKGPDLLEGAILGLEEEDLDWETAEGLTIRQMILQIVDFDLEMMQRVKWALAENGRSYKIPLFDPDEWGERLHYTQRTIHVEVNLFRMLREHLLNQLYVVADGMGHYLVSDQGEVEVRTMIQVAAETVREQIQIIMEARRHYGK</sequence>
<dbReference type="Proteomes" id="UP000199387">
    <property type="component" value="Unassembled WGS sequence"/>
</dbReference>
<dbReference type="SUPFAM" id="SSF109854">
    <property type="entry name" value="DinB/YfiT-like putative metalloenzymes"/>
    <property type="match status" value="1"/>
</dbReference>
<dbReference type="InterPro" id="IPR004360">
    <property type="entry name" value="Glyas_Fos-R_dOase_dom"/>
</dbReference>
<dbReference type="InterPro" id="IPR029068">
    <property type="entry name" value="Glyas_Bleomycin-R_OHBP_Dase"/>
</dbReference>
<evidence type="ECO:0000256" key="1">
    <source>
        <dbReference type="SAM" id="MobiDB-lite"/>
    </source>
</evidence>
<feature type="region of interest" description="Disordered" evidence="1">
    <location>
        <begin position="67"/>
        <end position="142"/>
    </location>
</feature>
<dbReference type="Gene3D" id="3.10.180.10">
    <property type="entry name" value="2,3-Dihydroxybiphenyl 1,2-Dioxygenase, domain 1"/>
    <property type="match status" value="1"/>
</dbReference>
<protein>
    <submittedName>
        <fullName evidence="3">Catechol 2,3-dioxygenase</fullName>
    </submittedName>
</protein>
<feature type="compositionally biased region" description="Basic and acidic residues" evidence="1">
    <location>
        <begin position="132"/>
        <end position="142"/>
    </location>
</feature>
<name>A0A1G6QKA7_9BACL</name>
<keyword evidence="3" id="KW-0560">Oxidoreductase</keyword>
<organism evidence="3 4">
    <name type="scientific">Melghirimyces thermohalophilus</name>
    <dbReference type="NCBI Taxonomy" id="1236220"/>
    <lineage>
        <taxon>Bacteria</taxon>
        <taxon>Bacillati</taxon>
        <taxon>Bacillota</taxon>
        <taxon>Bacilli</taxon>
        <taxon>Bacillales</taxon>
        <taxon>Thermoactinomycetaceae</taxon>
        <taxon>Melghirimyces</taxon>
    </lineage>
</organism>
<proteinExistence type="predicted"/>
<evidence type="ECO:0000259" key="2">
    <source>
        <dbReference type="Pfam" id="PF00903"/>
    </source>
</evidence>
<gene>
    <name evidence="3" type="ORF">SAMN04488112_12222</name>
</gene>
<dbReference type="InterPro" id="IPR034660">
    <property type="entry name" value="DinB/YfiT-like"/>
</dbReference>
<reference evidence="3 4" key="1">
    <citation type="submission" date="2016-10" db="EMBL/GenBank/DDBJ databases">
        <authorList>
            <person name="de Groot N.N."/>
        </authorList>
    </citation>
    <scope>NUCLEOTIDE SEQUENCE [LARGE SCALE GENOMIC DNA]</scope>
    <source>
        <strain evidence="3 4">DSM 45514</strain>
    </source>
</reference>
<keyword evidence="3" id="KW-0223">Dioxygenase</keyword>
<dbReference type="SUPFAM" id="SSF54593">
    <property type="entry name" value="Glyoxalase/Bleomycin resistance protein/Dihydroxybiphenyl dioxygenase"/>
    <property type="match status" value="1"/>
</dbReference>